<sequence length="86" mass="10211">MSEKKQKVERNYFRYTLKRGNKIVYFGITNNLKRRVSEHKQVGLKFTSMSKIGPAVSRQSALNWERSSKKKYKKSHKGELPEYSNR</sequence>
<feature type="region of interest" description="Disordered" evidence="1">
    <location>
        <begin position="59"/>
        <end position="86"/>
    </location>
</feature>
<reference evidence="2" key="1">
    <citation type="journal article" date="2015" name="Nature">
        <title>Complex archaea that bridge the gap between prokaryotes and eukaryotes.</title>
        <authorList>
            <person name="Spang A."/>
            <person name="Saw J.H."/>
            <person name="Jorgensen S.L."/>
            <person name="Zaremba-Niedzwiedzka K."/>
            <person name="Martijn J."/>
            <person name="Lind A.E."/>
            <person name="van Eijk R."/>
            <person name="Schleper C."/>
            <person name="Guy L."/>
            <person name="Ettema T.J."/>
        </authorList>
    </citation>
    <scope>NUCLEOTIDE SEQUENCE</scope>
</reference>
<dbReference type="SUPFAM" id="SSF82771">
    <property type="entry name" value="GIY-YIG endonuclease"/>
    <property type="match status" value="1"/>
</dbReference>
<proteinExistence type="predicted"/>
<evidence type="ECO:0000256" key="1">
    <source>
        <dbReference type="SAM" id="MobiDB-lite"/>
    </source>
</evidence>
<organism evidence="2">
    <name type="scientific">marine sediment metagenome</name>
    <dbReference type="NCBI Taxonomy" id="412755"/>
    <lineage>
        <taxon>unclassified sequences</taxon>
        <taxon>metagenomes</taxon>
        <taxon>ecological metagenomes</taxon>
    </lineage>
</organism>
<feature type="compositionally biased region" description="Basic and acidic residues" evidence="1">
    <location>
        <begin position="77"/>
        <end position="86"/>
    </location>
</feature>
<gene>
    <name evidence="2" type="ORF">LCGC14_1664540</name>
</gene>
<dbReference type="EMBL" id="LAZR01014196">
    <property type="protein sequence ID" value="KKM18554.1"/>
    <property type="molecule type" value="Genomic_DNA"/>
</dbReference>
<comment type="caution">
    <text evidence="2">The sequence shown here is derived from an EMBL/GenBank/DDBJ whole genome shotgun (WGS) entry which is preliminary data.</text>
</comment>
<name>A0A0F9IFR5_9ZZZZ</name>
<evidence type="ECO:0008006" key="3">
    <source>
        <dbReference type="Google" id="ProtNLM"/>
    </source>
</evidence>
<protein>
    <recommendedName>
        <fullName evidence="3">GIY-YIG domain-containing protein</fullName>
    </recommendedName>
</protein>
<dbReference type="Gene3D" id="3.40.1440.10">
    <property type="entry name" value="GIY-YIG endonuclease"/>
    <property type="match status" value="1"/>
</dbReference>
<dbReference type="InterPro" id="IPR035901">
    <property type="entry name" value="GIY-YIG_endonuc_sf"/>
</dbReference>
<accession>A0A0F9IFR5</accession>
<evidence type="ECO:0000313" key="2">
    <source>
        <dbReference type="EMBL" id="KKM18554.1"/>
    </source>
</evidence>
<dbReference type="AlphaFoldDB" id="A0A0F9IFR5"/>